<dbReference type="PANTHER" id="PTHR30451">
    <property type="entry name" value="OUTER MEMBRANE USHER PROTEIN"/>
    <property type="match status" value="1"/>
</dbReference>
<gene>
    <name evidence="1" type="primary">sfmD_7</name>
    <name evidence="1" type="ORF">GAK29_04005</name>
</gene>
<dbReference type="AlphaFoldDB" id="A0A833PC94"/>
<dbReference type="Pfam" id="PF00577">
    <property type="entry name" value="Usher"/>
    <property type="match status" value="1"/>
</dbReference>
<dbReference type="InterPro" id="IPR000015">
    <property type="entry name" value="Fimb_usher"/>
</dbReference>
<proteinExistence type="predicted"/>
<organism evidence="1 2">
    <name type="scientific">Acinetobacter bereziniae</name>
    <name type="common">Acinetobacter genomosp. 10</name>
    <dbReference type="NCBI Taxonomy" id="106648"/>
    <lineage>
        <taxon>Bacteria</taxon>
        <taxon>Pseudomonadati</taxon>
        <taxon>Pseudomonadota</taxon>
        <taxon>Gammaproteobacteria</taxon>
        <taxon>Moraxellales</taxon>
        <taxon>Moraxellaceae</taxon>
        <taxon>Acinetobacter</taxon>
    </lineage>
</organism>
<name>A0A833PC94_ACIBZ</name>
<dbReference type="GO" id="GO:0015473">
    <property type="term" value="F:fimbrial usher porin activity"/>
    <property type="evidence" value="ECO:0007669"/>
    <property type="project" value="InterPro"/>
</dbReference>
<evidence type="ECO:0000313" key="2">
    <source>
        <dbReference type="Proteomes" id="UP000490535"/>
    </source>
</evidence>
<dbReference type="PANTHER" id="PTHR30451:SF21">
    <property type="entry name" value="FIMBRIAL USHER DOMAIN-CONTAINING PROTEIN YDET-RELATED"/>
    <property type="match status" value="1"/>
</dbReference>
<dbReference type="GO" id="GO:0009279">
    <property type="term" value="C:cell outer membrane"/>
    <property type="evidence" value="ECO:0007669"/>
    <property type="project" value="TreeGrafter"/>
</dbReference>
<protein>
    <submittedName>
        <fullName evidence="1">Outer membrane usher protein SfmD</fullName>
    </submittedName>
</protein>
<dbReference type="EMBL" id="WNDP01000150">
    <property type="protein sequence ID" value="KAF1019165.1"/>
    <property type="molecule type" value="Genomic_DNA"/>
</dbReference>
<accession>A0A833PC94</accession>
<comment type="caution">
    <text evidence="1">The sequence shown here is derived from an EMBL/GenBank/DDBJ whole genome shotgun (WGS) entry which is preliminary data.</text>
</comment>
<reference evidence="2" key="1">
    <citation type="journal article" date="2020" name="MBio">
        <title>Horizontal gene transfer to a defensive symbiont with a reduced genome amongst a multipartite beetle microbiome.</title>
        <authorList>
            <person name="Waterworth S.C."/>
            <person name="Florez L.V."/>
            <person name="Rees E.R."/>
            <person name="Hertweck C."/>
            <person name="Kaltenpoth M."/>
            <person name="Kwan J.C."/>
        </authorList>
    </citation>
    <scope>NUCLEOTIDE SEQUENCE [LARGE SCALE GENOMIC DNA]</scope>
</reference>
<sequence>MLQISKAIGELQKKDEWVQAGYNGGWNGISYSVGVSRNMYSQLNKANTVYTANVSFPLDRLRAKANFRDSAWANTYATASTIQNSEGNNSYLTGINGTLLKDRNLNYSIRQGYVTDQGSAGSVNVGYNGTYGNVGAGYSYDGNNNRFSYSATGGIEPYRVFRRDFYLS</sequence>
<dbReference type="Proteomes" id="UP000490535">
    <property type="component" value="Unassembled WGS sequence"/>
</dbReference>
<dbReference type="GO" id="GO:0009297">
    <property type="term" value="P:pilus assembly"/>
    <property type="evidence" value="ECO:0007669"/>
    <property type="project" value="InterPro"/>
</dbReference>
<evidence type="ECO:0000313" key="1">
    <source>
        <dbReference type="EMBL" id="KAF1019165.1"/>
    </source>
</evidence>